<dbReference type="GO" id="GO:0016740">
    <property type="term" value="F:transferase activity"/>
    <property type="evidence" value="ECO:0007669"/>
    <property type="project" value="UniProtKB-KW"/>
</dbReference>
<reference evidence="3" key="1">
    <citation type="submission" date="2015-10" db="EMBL/GenBank/DDBJ databases">
        <title>Description of Candidatus Tenderia electrophaga gen. nov, sp. nov., an Uncultivated Electroautotroph from a Biocathode Enrichment.</title>
        <authorList>
            <person name="Eddie B.J."/>
            <person name="Malanoski A.P."/>
            <person name="Wang Z."/>
            <person name="Hall R.J."/>
            <person name="Oh S.D."/>
            <person name="Heiner C."/>
            <person name="Lin B."/>
            <person name="Strycharz-Glaven S.M."/>
        </authorList>
    </citation>
    <scope>NUCLEOTIDE SEQUENCE [LARGE SCALE GENOMIC DNA]</scope>
    <source>
        <strain evidence="3">NRL1</strain>
    </source>
</reference>
<dbReference type="KEGG" id="tee:Tel_14250"/>
<dbReference type="STRING" id="1748243.Tel_14250"/>
<keyword evidence="1" id="KW-0812">Transmembrane</keyword>
<dbReference type="EMBL" id="CP013099">
    <property type="protein sequence ID" value="ALP54205.1"/>
    <property type="molecule type" value="Genomic_DNA"/>
</dbReference>
<evidence type="ECO:0000256" key="1">
    <source>
        <dbReference type="SAM" id="Phobius"/>
    </source>
</evidence>
<keyword evidence="1" id="KW-1133">Transmembrane helix</keyword>
<name>A0A0S2TGK5_9GAMM</name>
<evidence type="ECO:0000313" key="3">
    <source>
        <dbReference type="EMBL" id="ALP54205.1"/>
    </source>
</evidence>
<feature type="domain" description="Inner membrane protein YgaP-like transmembrane" evidence="2">
    <location>
        <begin position="2"/>
        <end position="60"/>
    </location>
</feature>
<feature type="transmembrane region" description="Helical" evidence="1">
    <location>
        <begin position="35"/>
        <end position="55"/>
    </location>
</feature>
<organism evidence="3 4">
    <name type="scientific">Candidatus Tenderia electrophaga</name>
    <dbReference type="NCBI Taxonomy" id="1748243"/>
    <lineage>
        <taxon>Bacteria</taxon>
        <taxon>Pseudomonadati</taxon>
        <taxon>Pseudomonadota</taxon>
        <taxon>Gammaproteobacteria</taxon>
        <taxon>Candidatus Tenderiales</taxon>
        <taxon>Candidatus Tenderiaceae</taxon>
        <taxon>Candidatus Tenderia</taxon>
    </lineage>
</organism>
<dbReference type="Pfam" id="PF11127">
    <property type="entry name" value="YgaP-like_TM"/>
    <property type="match status" value="1"/>
</dbReference>
<evidence type="ECO:0000259" key="2">
    <source>
        <dbReference type="Pfam" id="PF11127"/>
    </source>
</evidence>
<proteinExistence type="predicted"/>
<keyword evidence="1" id="KW-0472">Membrane</keyword>
<evidence type="ECO:0000313" key="4">
    <source>
        <dbReference type="Proteomes" id="UP000055136"/>
    </source>
</evidence>
<sequence>MNINRVTRTMAGTFILLSLALGVEASPLYHSSYWLWFTVFVGANLFQSGLTNWCLMDKILAKLGVPEASRCAKIGSA</sequence>
<dbReference type="AlphaFoldDB" id="A0A0S2TGK5"/>
<dbReference type="InterPro" id="IPR021309">
    <property type="entry name" value="YgaP-like_TM"/>
</dbReference>
<accession>A0A0S2TGK5</accession>
<dbReference type="Gene3D" id="6.10.140.1340">
    <property type="match status" value="1"/>
</dbReference>
<keyword evidence="4" id="KW-1185">Reference proteome</keyword>
<protein>
    <submittedName>
        <fullName evidence="3">Sulfurtransferase</fullName>
    </submittedName>
</protein>
<gene>
    <name evidence="3" type="ORF">Tel_14250</name>
</gene>
<dbReference type="Proteomes" id="UP000055136">
    <property type="component" value="Chromosome"/>
</dbReference>